<dbReference type="SUPFAM" id="SSF158472">
    <property type="entry name" value="HAMP domain-like"/>
    <property type="match status" value="1"/>
</dbReference>
<dbReference type="InterPro" id="IPR050482">
    <property type="entry name" value="Sensor_HK_TwoCompSys"/>
</dbReference>
<evidence type="ECO:0000256" key="7">
    <source>
        <dbReference type="ARBA" id="ARBA00022692"/>
    </source>
</evidence>
<evidence type="ECO:0000256" key="8">
    <source>
        <dbReference type="ARBA" id="ARBA00022741"/>
    </source>
</evidence>
<gene>
    <name evidence="18" type="ORF">B0T45_19670</name>
</gene>
<keyword evidence="4 14" id="KW-0997">Cell inner membrane</keyword>
<dbReference type="InterPro" id="IPR029095">
    <property type="entry name" value="NarX-like_N"/>
</dbReference>
<evidence type="ECO:0000259" key="17">
    <source>
        <dbReference type="PROSITE" id="PS50885"/>
    </source>
</evidence>
<dbReference type="GO" id="GO:0046983">
    <property type="term" value="F:protein dimerization activity"/>
    <property type="evidence" value="ECO:0007669"/>
    <property type="project" value="UniProtKB-UniRule"/>
</dbReference>
<evidence type="ECO:0000256" key="15">
    <source>
        <dbReference type="SAM" id="Phobius"/>
    </source>
</evidence>
<keyword evidence="13 14" id="KW-0472">Membrane</keyword>
<dbReference type="SUPFAM" id="SSF55874">
    <property type="entry name" value="ATPase domain of HSP90 chaperone/DNA topoisomerase II/histidine kinase"/>
    <property type="match status" value="1"/>
</dbReference>
<keyword evidence="11 15" id="KW-1133">Transmembrane helix</keyword>
<evidence type="ECO:0000256" key="3">
    <source>
        <dbReference type="ARBA" id="ARBA00022475"/>
    </source>
</evidence>
<dbReference type="InterPro" id="IPR036890">
    <property type="entry name" value="HATPase_C_sf"/>
</dbReference>
<dbReference type="CDD" id="cd16917">
    <property type="entry name" value="HATPase_UhpB-NarQ-NarX-like"/>
    <property type="match status" value="1"/>
</dbReference>
<dbReference type="InterPro" id="IPR042295">
    <property type="entry name" value="NarX-like_N_sf"/>
</dbReference>
<evidence type="ECO:0000256" key="14">
    <source>
        <dbReference type="PIRNR" id="PIRNR003167"/>
    </source>
</evidence>
<keyword evidence="8 14" id="KW-0547">Nucleotide-binding</keyword>
<comment type="subcellular location">
    <subcellularLocation>
        <location evidence="2">Cell inner membrane</location>
        <topology evidence="2">Multi-pass membrane protein</topology>
    </subcellularLocation>
</comment>
<evidence type="ECO:0000256" key="6">
    <source>
        <dbReference type="ARBA" id="ARBA00022679"/>
    </source>
</evidence>
<comment type="catalytic activity">
    <reaction evidence="1 14">
        <text>ATP + protein L-histidine = ADP + protein N-phospho-L-histidine.</text>
        <dbReference type="EC" id="2.7.13.3"/>
    </reaction>
</comment>
<comment type="caution">
    <text evidence="18">The sequence shown here is derived from an EMBL/GenBank/DDBJ whole genome shotgun (WGS) entry which is preliminary data.</text>
</comment>
<accession>A0A1W0CGV2</accession>
<dbReference type="Gene3D" id="1.20.5.1930">
    <property type="match status" value="1"/>
</dbReference>
<dbReference type="InterPro" id="IPR003660">
    <property type="entry name" value="HAMP_dom"/>
</dbReference>
<feature type="domain" description="HAMP" evidence="17">
    <location>
        <begin position="203"/>
        <end position="255"/>
    </location>
</feature>
<dbReference type="Gene3D" id="1.20.120.960">
    <property type="entry name" value="Histidine kinase NarX, sensor domain"/>
    <property type="match status" value="1"/>
</dbReference>
<dbReference type="RefSeq" id="WP_081556638.1">
    <property type="nucleotide sequence ID" value="NZ_MUKV01000035.1"/>
</dbReference>
<evidence type="ECO:0000259" key="16">
    <source>
        <dbReference type="PROSITE" id="PS50109"/>
    </source>
</evidence>
<dbReference type="SMART" id="SM00387">
    <property type="entry name" value="HATPase_c"/>
    <property type="match status" value="1"/>
</dbReference>
<keyword evidence="6 14" id="KW-0808">Transferase</keyword>
<keyword evidence="9 14" id="KW-0418">Kinase</keyword>
<dbReference type="SMART" id="SM00065">
    <property type="entry name" value="GAF"/>
    <property type="match status" value="1"/>
</dbReference>
<sequence>MRLNVSPVLGGPLGQRLSAKIVGVLAVFLLVALGSIGATLWLSWQQEGGAAAINDAGSLRMRVTRLALDLQLSGQDGARADALRRDMVNYEVILQRLRRGDPARPLLVPRQADIQQALNQVERQWREQLKPVLLNALTRPGDNAAEAARFAERVALYVEDINTFVSGMEAYNARNTDYLRLLQLLLASMAVVGTVALIYLMLLIVLRPLDKLHQGIRQLAAGDYSVRVPVETDDEFGQVSTGFNLMAACLSESHATLEERVRGKTASLQQKNQELALLYEITSFCNQSQPLEALCKGFLARVMRAFDADGGAVRLTDYGQGMVFVVADDGLPEGLLRDEHCLKVGDCLCGEAAAKAESRVENMRGLPDKQCSREGFRVVSAFPVSTQNRTLGIFNLHFRQARILLPQQVRQLEMLGQHLAVAIENLRLAAKERELAVLEERNLVAQGLHDSIAQGLSFLNLQTQIMRQALDSGDPGLVDDTLALFEAGVKESYDDVRELLNNFRSKLSESLSQAVSSLLDKFRKQTGLRVELRSTGASAPLMPEQQLQILFILQEALSNVRKHAEASQVTVSLSDDGEVFVLSVLDNGVGFDLDTVRNKGDGHFGLSIMQERAQRAGLQLDIESTPEAGTLVSLLLPRARRMAA</sequence>
<evidence type="ECO:0000256" key="10">
    <source>
        <dbReference type="ARBA" id="ARBA00022840"/>
    </source>
</evidence>
<feature type="transmembrane region" description="Helical" evidence="15">
    <location>
        <begin position="21"/>
        <end position="44"/>
    </location>
</feature>
<evidence type="ECO:0000256" key="11">
    <source>
        <dbReference type="ARBA" id="ARBA00022989"/>
    </source>
</evidence>
<evidence type="ECO:0000256" key="4">
    <source>
        <dbReference type="ARBA" id="ARBA00022519"/>
    </source>
</evidence>
<evidence type="ECO:0000313" key="18">
    <source>
        <dbReference type="EMBL" id="OQS34014.1"/>
    </source>
</evidence>
<dbReference type="PROSITE" id="PS50109">
    <property type="entry name" value="HIS_KIN"/>
    <property type="match status" value="1"/>
</dbReference>
<dbReference type="SMART" id="SM00304">
    <property type="entry name" value="HAMP"/>
    <property type="match status" value="1"/>
</dbReference>
<reference evidence="18 19" key="1">
    <citation type="submission" date="2017-02" db="EMBL/GenBank/DDBJ databases">
        <title>Chromobacterium haemolyticum H5244.</title>
        <authorList>
            <person name="Gulvik C.A."/>
        </authorList>
    </citation>
    <scope>NUCLEOTIDE SEQUENCE [LARGE SCALE GENOMIC DNA]</scope>
    <source>
        <strain evidence="18 19">H5244</strain>
    </source>
</reference>
<evidence type="ECO:0000256" key="2">
    <source>
        <dbReference type="ARBA" id="ARBA00004429"/>
    </source>
</evidence>
<evidence type="ECO:0000256" key="13">
    <source>
        <dbReference type="ARBA" id="ARBA00023136"/>
    </source>
</evidence>
<dbReference type="InterPro" id="IPR003018">
    <property type="entry name" value="GAF"/>
</dbReference>
<dbReference type="GO" id="GO:0000155">
    <property type="term" value="F:phosphorelay sensor kinase activity"/>
    <property type="evidence" value="ECO:0007669"/>
    <property type="project" value="UniProtKB-UniRule"/>
</dbReference>
<dbReference type="AlphaFoldDB" id="A0A1W0CGV2"/>
<dbReference type="GO" id="GO:0005524">
    <property type="term" value="F:ATP binding"/>
    <property type="evidence" value="ECO:0007669"/>
    <property type="project" value="UniProtKB-UniRule"/>
</dbReference>
<dbReference type="Gene3D" id="3.30.565.10">
    <property type="entry name" value="Histidine kinase-like ATPase, C-terminal domain"/>
    <property type="match status" value="1"/>
</dbReference>
<protein>
    <recommendedName>
        <fullName evidence="14">Sensor protein</fullName>
        <ecNumber evidence="14">2.7.13.3</ecNumber>
    </recommendedName>
</protein>
<dbReference type="EC" id="2.7.13.3" evidence="14"/>
<dbReference type="Pfam" id="PF02518">
    <property type="entry name" value="HATPase_c"/>
    <property type="match status" value="1"/>
</dbReference>
<dbReference type="PANTHER" id="PTHR24421:SF10">
    <property type="entry name" value="NITRATE_NITRITE SENSOR PROTEIN NARQ"/>
    <property type="match status" value="1"/>
</dbReference>
<evidence type="ECO:0000256" key="5">
    <source>
        <dbReference type="ARBA" id="ARBA00022553"/>
    </source>
</evidence>
<keyword evidence="10 14" id="KW-0067">ATP-binding</keyword>
<name>A0A1W0CGV2_9NEIS</name>
<dbReference type="InterPro" id="IPR011712">
    <property type="entry name" value="Sig_transdc_His_kin_sub3_dim/P"/>
</dbReference>
<dbReference type="PANTHER" id="PTHR24421">
    <property type="entry name" value="NITRATE/NITRITE SENSOR PROTEIN NARX-RELATED"/>
    <property type="match status" value="1"/>
</dbReference>
<dbReference type="Pfam" id="PF00672">
    <property type="entry name" value="HAMP"/>
    <property type="match status" value="1"/>
</dbReference>
<dbReference type="EMBL" id="MUKV01000035">
    <property type="protein sequence ID" value="OQS34014.1"/>
    <property type="molecule type" value="Genomic_DNA"/>
</dbReference>
<dbReference type="InterPro" id="IPR005467">
    <property type="entry name" value="His_kinase_dom"/>
</dbReference>
<feature type="domain" description="Histidine kinase" evidence="16">
    <location>
        <begin position="447"/>
        <end position="640"/>
    </location>
</feature>
<evidence type="ECO:0000256" key="1">
    <source>
        <dbReference type="ARBA" id="ARBA00000085"/>
    </source>
</evidence>
<evidence type="ECO:0000256" key="12">
    <source>
        <dbReference type="ARBA" id="ARBA00023012"/>
    </source>
</evidence>
<feature type="transmembrane region" description="Helical" evidence="15">
    <location>
        <begin position="181"/>
        <end position="206"/>
    </location>
</feature>
<dbReference type="InterPro" id="IPR029016">
    <property type="entry name" value="GAF-like_dom_sf"/>
</dbReference>
<dbReference type="CDD" id="cd06225">
    <property type="entry name" value="HAMP"/>
    <property type="match status" value="1"/>
</dbReference>
<dbReference type="Pfam" id="PF13675">
    <property type="entry name" value="PilJ"/>
    <property type="match status" value="1"/>
</dbReference>
<keyword evidence="5" id="KW-0597">Phosphoprotein</keyword>
<dbReference type="PIRSF" id="PIRSF003167">
    <property type="entry name" value="STHK_NarX/NarQ"/>
    <property type="match status" value="1"/>
</dbReference>
<dbReference type="Gene3D" id="6.10.340.10">
    <property type="match status" value="1"/>
</dbReference>
<dbReference type="SUPFAM" id="SSF55781">
    <property type="entry name" value="GAF domain-like"/>
    <property type="match status" value="1"/>
</dbReference>
<dbReference type="Proteomes" id="UP000192721">
    <property type="component" value="Unassembled WGS sequence"/>
</dbReference>
<dbReference type="Pfam" id="PF07730">
    <property type="entry name" value="HisKA_3"/>
    <property type="match status" value="1"/>
</dbReference>
<dbReference type="Pfam" id="PF13185">
    <property type="entry name" value="GAF_2"/>
    <property type="match status" value="1"/>
</dbReference>
<dbReference type="GO" id="GO:0005886">
    <property type="term" value="C:plasma membrane"/>
    <property type="evidence" value="ECO:0007669"/>
    <property type="project" value="UniProtKB-SubCell"/>
</dbReference>
<evidence type="ECO:0000313" key="19">
    <source>
        <dbReference type="Proteomes" id="UP000192721"/>
    </source>
</evidence>
<dbReference type="PROSITE" id="PS50885">
    <property type="entry name" value="HAMP"/>
    <property type="match status" value="1"/>
</dbReference>
<dbReference type="Gene3D" id="3.30.450.40">
    <property type="match status" value="1"/>
</dbReference>
<evidence type="ECO:0000256" key="9">
    <source>
        <dbReference type="ARBA" id="ARBA00022777"/>
    </source>
</evidence>
<keyword evidence="12 14" id="KW-0902">Two-component regulatory system</keyword>
<keyword evidence="3 14" id="KW-1003">Cell membrane</keyword>
<proteinExistence type="predicted"/>
<dbReference type="InterPro" id="IPR016380">
    <property type="entry name" value="Sig_transdc_His_kin_NarX/NarQ"/>
</dbReference>
<dbReference type="InterPro" id="IPR003594">
    <property type="entry name" value="HATPase_dom"/>
</dbReference>
<keyword evidence="7 15" id="KW-0812">Transmembrane</keyword>
<organism evidence="18 19">
    <name type="scientific">Chromobacterium haemolyticum</name>
    <dbReference type="NCBI Taxonomy" id="394935"/>
    <lineage>
        <taxon>Bacteria</taxon>
        <taxon>Pseudomonadati</taxon>
        <taxon>Pseudomonadota</taxon>
        <taxon>Betaproteobacteria</taxon>
        <taxon>Neisseriales</taxon>
        <taxon>Chromobacteriaceae</taxon>
        <taxon>Chromobacterium</taxon>
    </lineage>
</organism>